<dbReference type="STRING" id="158607.A0A2P5HWY1"/>
<protein>
    <submittedName>
        <fullName evidence="2">Uncharacterized protein</fullName>
    </submittedName>
</protein>
<organism evidence="2 3">
    <name type="scientific">Diaporthe helianthi</name>
    <dbReference type="NCBI Taxonomy" id="158607"/>
    <lineage>
        <taxon>Eukaryota</taxon>
        <taxon>Fungi</taxon>
        <taxon>Dikarya</taxon>
        <taxon>Ascomycota</taxon>
        <taxon>Pezizomycotina</taxon>
        <taxon>Sordariomycetes</taxon>
        <taxon>Sordariomycetidae</taxon>
        <taxon>Diaporthales</taxon>
        <taxon>Diaporthaceae</taxon>
        <taxon>Diaporthe</taxon>
    </lineage>
</organism>
<reference evidence="2" key="1">
    <citation type="submission" date="2017-09" db="EMBL/GenBank/DDBJ databases">
        <title>Polyketide synthases of a Diaporthe helianthi virulent isolate.</title>
        <authorList>
            <person name="Baroncelli R."/>
        </authorList>
    </citation>
    <scope>NUCLEOTIDE SEQUENCE [LARGE SCALE GENOMIC DNA]</scope>
    <source>
        <strain evidence="2">7/96</strain>
    </source>
</reference>
<proteinExistence type="predicted"/>
<evidence type="ECO:0000313" key="2">
    <source>
        <dbReference type="EMBL" id="POS74760.1"/>
    </source>
</evidence>
<gene>
    <name evidence="2" type="ORF">DHEL01_v206848</name>
</gene>
<evidence type="ECO:0000256" key="1">
    <source>
        <dbReference type="SAM" id="MobiDB-lite"/>
    </source>
</evidence>
<evidence type="ECO:0000313" key="3">
    <source>
        <dbReference type="Proteomes" id="UP000094444"/>
    </source>
</evidence>
<dbReference type="InParanoid" id="A0A2P5HWY1"/>
<dbReference type="EMBL" id="MAVT02000581">
    <property type="protein sequence ID" value="POS74760.1"/>
    <property type="molecule type" value="Genomic_DNA"/>
</dbReference>
<keyword evidence="3" id="KW-1185">Reference proteome</keyword>
<sequence>MSFAGFGRNTAYGPDNGPPPPRAGFGAVPGFGAMYAQPLAGYYQLYQQAQYPYWQTYGRPPMMPAQAMPMPGPVGYMSNTVNANTYDSAGRHPTGAPVLQPKAPAINMTNSTGGVGCEPGYNYMFHFSHTKIHVLLSGGDPPWNLPENFSIDFYAVHVPTNTTIGDLMQGFGATNPKAELNRIFEVHLGDKGKWYKGMSFSGDSEASTKKTIKEVGWDDTRNGLPDGKPVVWLYVVKG</sequence>
<feature type="region of interest" description="Disordered" evidence="1">
    <location>
        <begin position="1"/>
        <end position="23"/>
    </location>
</feature>
<dbReference type="AlphaFoldDB" id="A0A2P5HWY1"/>
<dbReference type="OrthoDB" id="10057496at2759"/>
<comment type="caution">
    <text evidence="2">The sequence shown here is derived from an EMBL/GenBank/DDBJ whole genome shotgun (WGS) entry which is preliminary data.</text>
</comment>
<dbReference type="Proteomes" id="UP000094444">
    <property type="component" value="Unassembled WGS sequence"/>
</dbReference>
<name>A0A2P5HWY1_DIAHE</name>
<accession>A0A2P5HWY1</accession>